<keyword evidence="8" id="KW-0175">Coiled coil</keyword>
<keyword evidence="10" id="KW-0966">Cell projection</keyword>
<name>A0A8K0JTH1_LADFU</name>
<dbReference type="GO" id="GO:0008270">
    <property type="term" value="F:zinc ion binding"/>
    <property type="evidence" value="ECO:0007669"/>
    <property type="project" value="UniProtKB-KW"/>
</dbReference>
<sequence>MVNEFKNNMDEKQKDFDAEILSSFDLPIDEIGDIKFIRRSGSVDWNTVVTVDFEKMLKEKNFISLKENVFNVINYDLESSTSAVILDPGFVKLFRIAQLTIEYLLYVQKHLRDLVSRSNTDKKSVQEIDNRRRGLNALTATLDECNSTVHNCNLRKGHRLIILENEFENVFQCSICGKVFLDEHYLAAHHQRRHSGLQQLTMPEALRLKSSVASNLPDTLLNKLHQETEKIWKELEMLRKKNKDTPNENKNLDDHGRNECSLVKNEEVLKLLEEECDGNNLKTTEEEKMKENDVSKVKEDGRLEAQERVWRGRLKALTDERQKEIESLRKMISSFQQKEERYEERIEKLTSELREKSMRQLEKQVAQDKEEEAVASESIPENVEYDSHSSDASEDTAPSSQADAEGPTNMNATFTYRAEEEVKSTDSEVEFSDNSSSNTQRTLDEDLGEDEENQFLNSREITVEMFNRKLKHLGINPKAKKMSQEVFKETMDVLKKQRKDLAKNIEGYHQIKSNIEEKALAKVSQRSQGHHAKHSRSLGELPSHNMEKFRPKLDVEKP</sequence>
<dbReference type="Gene3D" id="3.30.160.60">
    <property type="entry name" value="Classic Zinc Finger"/>
    <property type="match status" value="1"/>
</dbReference>
<evidence type="ECO:0000256" key="11">
    <source>
        <dbReference type="PROSITE-ProRule" id="PRU00042"/>
    </source>
</evidence>
<dbReference type="Pfam" id="PF25977">
    <property type="entry name" value="DZIP1"/>
    <property type="match status" value="1"/>
</dbReference>
<dbReference type="GO" id="GO:0036064">
    <property type="term" value="C:ciliary basal body"/>
    <property type="evidence" value="ECO:0007669"/>
    <property type="project" value="TreeGrafter"/>
</dbReference>
<protein>
    <recommendedName>
        <fullName evidence="13">C2H2-type domain-containing protein</fullName>
    </recommendedName>
</protein>
<dbReference type="PROSITE" id="PS50157">
    <property type="entry name" value="ZINC_FINGER_C2H2_2"/>
    <property type="match status" value="1"/>
</dbReference>
<comment type="caution">
    <text evidence="14">The sequence shown here is derived from an EMBL/GenBank/DDBJ whole genome shotgun (WGS) entry which is preliminary data.</text>
</comment>
<keyword evidence="4" id="KW-0963">Cytoplasm</keyword>
<dbReference type="Pfam" id="PF13815">
    <property type="entry name" value="Dzip-like_N"/>
    <property type="match status" value="1"/>
</dbReference>
<dbReference type="InterPro" id="IPR032714">
    <property type="entry name" value="DZIP1_N"/>
</dbReference>
<dbReference type="InterPro" id="IPR013087">
    <property type="entry name" value="Znf_C2H2_type"/>
</dbReference>
<gene>
    <name evidence="14" type="ORF">J437_LFUL007805</name>
</gene>
<dbReference type="OrthoDB" id="515971at2759"/>
<feature type="compositionally biased region" description="Basic and acidic residues" evidence="12">
    <location>
        <begin position="359"/>
        <end position="368"/>
    </location>
</feature>
<evidence type="ECO:0000256" key="4">
    <source>
        <dbReference type="ARBA" id="ARBA00022490"/>
    </source>
</evidence>
<evidence type="ECO:0000256" key="9">
    <source>
        <dbReference type="ARBA" id="ARBA00023212"/>
    </source>
</evidence>
<feature type="domain" description="C2H2-type" evidence="13">
    <location>
        <begin position="171"/>
        <end position="199"/>
    </location>
</feature>
<dbReference type="PANTHER" id="PTHR21502">
    <property type="entry name" value="ZINC FINGER PROTEIN DZIP1"/>
    <property type="match status" value="1"/>
</dbReference>
<feature type="compositionally biased region" description="Polar residues" evidence="12">
    <location>
        <begin position="432"/>
        <end position="441"/>
    </location>
</feature>
<keyword evidence="9" id="KW-0206">Cytoskeleton</keyword>
<feature type="compositionally biased region" description="Basic and acidic residues" evidence="12">
    <location>
        <begin position="417"/>
        <end position="426"/>
    </location>
</feature>
<feature type="region of interest" description="Disordered" evidence="12">
    <location>
        <begin position="520"/>
        <end position="558"/>
    </location>
</feature>
<comment type="similarity">
    <text evidence="3">Belongs to the DZIP C2H2-type zinc-finger protein family.</text>
</comment>
<dbReference type="PROSITE" id="PS00028">
    <property type="entry name" value="ZINC_FINGER_C2H2_1"/>
    <property type="match status" value="1"/>
</dbReference>
<dbReference type="AlphaFoldDB" id="A0A8K0JTH1"/>
<dbReference type="Proteomes" id="UP000792457">
    <property type="component" value="Unassembled WGS sequence"/>
</dbReference>
<proteinExistence type="inferred from homology"/>
<keyword evidence="15" id="KW-1185">Reference proteome</keyword>
<dbReference type="EMBL" id="KZ308118">
    <property type="protein sequence ID" value="KAG8221964.1"/>
    <property type="molecule type" value="Genomic_DNA"/>
</dbReference>
<feature type="compositionally biased region" description="Basic and acidic residues" evidence="12">
    <location>
        <begin position="545"/>
        <end position="558"/>
    </location>
</feature>
<reference evidence="14" key="1">
    <citation type="submission" date="2013-04" db="EMBL/GenBank/DDBJ databases">
        <authorList>
            <person name="Qu J."/>
            <person name="Murali S.C."/>
            <person name="Bandaranaike D."/>
            <person name="Bellair M."/>
            <person name="Blankenburg K."/>
            <person name="Chao H."/>
            <person name="Dinh H."/>
            <person name="Doddapaneni H."/>
            <person name="Downs B."/>
            <person name="Dugan-Rocha S."/>
            <person name="Elkadiri S."/>
            <person name="Gnanaolivu R.D."/>
            <person name="Hernandez B."/>
            <person name="Javaid M."/>
            <person name="Jayaseelan J.C."/>
            <person name="Lee S."/>
            <person name="Li M."/>
            <person name="Ming W."/>
            <person name="Munidasa M."/>
            <person name="Muniz J."/>
            <person name="Nguyen L."/>
            <person name="Ongeri F."/>
            <person name="Osuji N."/>
            <person name="Pu L.-L."/>
            <person name="Puazo M."/>
            <person name="Qu C."/>
            <person name="Quiroz J."/>
            <person name="Raj R."/>
            <person name="Weissenberger G."/>
            <person name="Xin Y."/>
            <person name="Zou X."/>
            <person name="Han Y."/>
            <person name="Richards S."/>
            <person name="Worley K."/>
            <person name="Muzny D."/>
            <person name="Gibbs R."/>
        </authorList>
    </citation>
    <scope>NUCLEOTIDE SEQUENCE</scope>
    <source>
        <strain evidence="14">Sampled in the wild</strain>
    </source>
</reference>
<dbReference type="InterPro" id="IPR058883">
    <property type="entry name" value="DZIP1_dom"/>
</dbReference>
<comment type="subcellular location">
    <subcellularLocation>
        <location evidence="2">Cytoplasm</location>
        <location evidence="2">Cytoskeleton</location>
        <location evidence="2">Cilium basal body</location>
    </subcellularLocation>
    <subcellularLocation>
        <location evidence="1">Cytoplasm</location>
        <location evidence="1">Cytoskeleton</location>
        <location evidence="1">Microtubule organizing center</location>
        <location evidence="1">Centrosome</location>
        <location evidence="1">Centriole</location>
    </subcellularLocation>
</comment>
<dbReference type="GO" id="GO:0060271">
    <property type="term" value="P:cilium assembly"/>
    <property type="evidence" value="ECO:0007669"/>
    <property type="project" value="TreeGrafter"/>
</dbReference>
<evidence type="ECO:0000256" key="8">
    <source>
        <dbReference type="ARBA" id="ARBA00023054"/>
    </source>
</evidence>
<evidence type="ECO:0000256" key="12">
    <source>
        <dbReference type="SAM" id="MobiDB-lite"/>
    </source>
</evidence>
<evidence type="ECO:0000256" key="7">
    <source>
        <dbReference type="ARBA" id="ARBA00022833"/>
    </source>
</evidence>
<accession>A0A8K0JTH1</accession>
<evidence type="ECO:0000313" key="14">
    <source>
        <dbReference type="EMBL" id="KAG8221964.1"/>
    </source>
</evidence>
<evidence type="ECO:0000256" key="1">
    <source>
        <dbReference type="ARBA" id="ARBA00004114"/>
    </source>
</evidence>
<keyword evidence="7" id="KW-0862">Zinc</keyword>
<organism evidence="14 15">
    <name type="scientific">Ladona fulva</name>
    <name type="common">Scarce chaser dragonfly</name>
    <name type="synonym">Libellula fulva</name>
    <dbReference type="NCBI Taxonomy" id="123851"/>
    <lineage>
        <taxon>Eukaryota</taxon>
        <taxon>Metazoa</taxon>
        <taxon>Ecdysozoa</taxon>
        <taxon>Arthropoda</taxon>
        <taxon>Hexapoda</taxon>
        <taxon>Insecta</taxon>
        <taxon>Pterygota</taxon>
        <taxon>Palaeoptera</taxon>
        <taxon>Odonata</taxon>
        <taxon>Epiprocta</taxon>
        <taxon>Anisoptera</taxon>
        <taxon>Libelluloidea</taxon>
        <taxon>Libellulidae</taxon>
        <taxon>Ladona</taxon>
    </lineage>
</organism>
<dbReference type="InterPro" id="IPR051241">
    <property type="entry name" value="DZIP_RILPL"/>
</dbReference>
<evidence type="ECO:0000259" key="13">
    <source>
        <dbReference type="PROSITE" id="PS50157"/>
    </source>
</evidence>
<dbReference type="PANTHER" id="PTHR21502:SF3">
    <property type="entry name" value="CILIUM ASSEMBLY PROTEIN DZIP1L"/>
    <property type="match status" value="1"/>
</dbReference>
<dbReference type="GO" id="GO:0005737">
    <property type="term" value="C:cytoplasm"/>
    <property type="evidence" value="ECO:0007669"/>
    <property type="project" value="TreeGrafter"/>
</dbReference>
<evidence type="ECO:0000256" key="6">
    <source>
        <dbReference type="ARBA" id="ARBA00022771"/>
    </source>
</evidence>
<dbReference type="GO" id="GO:0005814">
    <property type="term" value="C:centriole"/>
    <property type="evidence" value="ECO:0007669"/>
    <property type="project" value="UniProtKB-SubCell"/>
</dbReference>
<evidence type="ECO:0000256" key="2">
    <source>
        <dbReference type="ARBA" id="ARBA00004120"/>
    </source>
</evidence>
<feature type="compositionally biased region" description="Polar residues" evidence="12">
    <location>
        <begin position="396"/>
        <end position="414"/>
    </location>
</feature>
<evidence type="ECO:0000256" key="3">
    <source>
        <dbReference type="ARBA" id="ARBA00009131"/>
    </source>
</evidence>
<evidence type="ECO:0000256" key="5">
    <source>
        <dbReference type="ARBA" id="ARBA00022723"/>
    </source>
</evidence>
<evidence type="ECO:0000256" key="10">
    <source>
        <dbReference type="ARBA" id="ARBA00023273"/>
    </source>
</evidence>
<keyword evidence="5" id="KW-0479">Metal-binding</keyword>
<evidence type="ECO:0000313" key="15">
    <source>
        <dbReference type="Proteomes" id="UP000792457"/>
    </source>
</evidence>
<feature type="region of interest" description="Disordered" evidence="12">
    <location>
        <begin position="359"/>
        <end position="456"/>
    </location>
</feature>
<reference evidence="14" key="2">
    <citation type="submission" date="2017-10" db="EMBL/GenBank/DDBJ databases">
        <title>Ladona fulva Genome sequencing and assembly.</title>
        <authorList>
            <person name="Murali S."/>
            <person name="Richards S."/>
            <person name="Bandaranaike D."/>
            <person name="Bellair M."/>
            <person name="Blankenburg K."/>
            <person name="Chao H."/>
            <person name="Dinh H."/>
            <person name="Doddapaneni H."/>
            <person name="Dugan-Rocha S."/>
            <person name="Elkadiri S."/>
            <person name="Gnanaolivu R."/>
            <person name="Hernandez B."/>
            <person name="Skinner E."/>
            <person name="Javaid M."/>
            <person name="Lee S."/>
            <person name="Li M."/>
            <person name="Ming W."/>
            <person name="Munidasa M."/>
            <person name="Muniz J."/>
            <person name="Nguyen L."/>
            <person name="Hughes D."/>
            <person name="Osuji N."/>
            <person name="Pu L.-L."/>
            <person name="Puazo M."/>
            <person name="Qu C."/>
            <person name="Quiroz J."/>
            <person name="Raj R."/>
            <person name="Weissenberger G."/>
            <person name="Xin Y."/>
            <person name="Zou X."/>
            <person name="Han Y."/>
            <person name="Worley K."/>
            <person name="Muzny D."/>
            <person name="Gibbs R."/>
        </authorList>
    </citation>
    <scope>NUCLEOTIDE SEQUENCE</scope>
    <source>
        <strain evidence="14">Sampled in the wild</strain>
    </source>
</reference>
<keyword evidence="6 11" id="KW-0863">Zinc-finger</keyword>